<dbReference type="RefSeq" id="WP_251499411.1">
    <property type="nucleotide sequence ID" value="NZ_CAJSLV010000100.1"/>
</dbReference>
<dbReference type="Proteomes" id="UP001152519">
    <property type="component" value="Unassembled WGS sequence"/>
</dbReference>
<organism evidence="3 4">
    <name type="scientific">Actinacidiphila cocklensis</name>
    <dbReference type="NCBI Taxonomy" id="887465"/>
    <lineage>
        <taxon>Bacteria</taxon>
        <taxon>Bacillati</taxon>
        <taxon>Actinomycetota</taxon>
        <taxon>Actinomycetes</taxon>
        <taxon>Kitasatosporales</taxon>
        <taxon>Streptomycetaceae</taxon>
        <taxon>Actinacidiphila</taxon>
    </lineage>
</organism>
<dbReference type="AlphaFoldDB" id="A0A9W4EB51"/>
<keyword evidence="2" id="KW-0812">Transmembrane</keyword>
<keyword evidence="2" id="KW-0472">Membrane</keyword>
<sequence>MSGGTSGSGPSGSSASSARPVGQVLAIAAGALGVVAAVVTILSYAGVGPWHPFGAGSSDLGGRLPTPPGQSAPATPPSTAAAPSTPAEPTPSDSDAGTCASDPQSDANGLNCPSAIIWNPQVLKPGWHVDSPAGATLTLQDGTLVTADPAGNPVWDAQFDSGCTEPVVTFERFNITAASSDALSCWDAGLTERAPDQYDYPHLSVQVEDTGHLCVIWSLDPPTRLPANVEDDPGSVPHDFSARCYYGTGVLDDFVDIPESTS</sequence>
<name>A0A9W4EB51_9ACTN</name>
<evidence type="ECO:0000256" key="2">
    <source>
        <dbReference type="SAM" id="Phobius"/>
    </source>
</evidence>
<keyword evidence="2" id="KW-1133">Transmembrane helix</keyword>
<evidence type="ECO:0000313" key="4">
    <source>
        <dbReference type="Proteomes" id="UP001152519"/>
    </source>
</evidence>
<gene>
    <name evidence="3" type="ORF">SCOCK_670030</name>
</gene>
<protein>
    <submittedName>
        <fullName evidence="3">Uncharacterized protein</fullName>
    </submittedName>
</protein>
<feature type="compositionally biased region" description="Low complexity" evidence="1">
    <location>
        <begin position="77"/>
        <end position="94"/>
    </location>
</feature>
<evidence type="ECO:0000256" key="1">
    <source>
        <dbReference type="SAM" id="MobiDB-lite"/>
    </source>
</evidence>
<accession>A0A9W4EB51</accession>
<comment type="caution">
    <text evidence="3">The sequence shown here is derived from an EMBL/GenBank/DDBJ whole genome shotgun (WGS) entry which is preliminary data.</text>
</comment>
<feature type="region of interest" description="Disordered" evidence="1">
    <location>
        <begin position="58"/>
        <end position="106"/>
    </location>
</feature>
<reference evidence="3" key="1">
    <citation type="submission" date="2021-05" db="EMBL/GenBank/DDBJ databases">
        <authorList>
            <person name="Arsene-Ploetze F."/>
        </authorList>
    </citation>
    <scope>NUCLEOTIDE SEQUENCE</scope>
    <source>
        <strain evidence="3">DSM 42138</strain>
    </source>
</reference>
<feature type="compositionally biased region" description="Pro residues" evidence="1">
    <location>
        <begin position="65"/>
        <end position="76"/>
    </location>
</feature>
<evidence type="ECO:0000313" key="3">
    <source>
        <dbReference type="EMBL" id="CAG6398251.1"/>
    </source>
</evidence>
<proteinExistence type="predicted"/>
<dbReference type="EMBL" id="CAJSLV010000100">
    <property type="protein sequence ID" value="CAG6398251.1"/>
    <property type="molecule type" value="Genomic_DNA"/>
</dbReference>
<keyword evidence="4" id="KW-1185">Reference proteome</keyword>
<feature type="transmembrane region" description="Helical" evidence="2">
    <location>
        <begin position="24"/>
        <end position="47"/>
    </location>
</feature>